<feature type="compositionally biased region" description="Basic and acidic residues" evidence="1">
    <location>
        <begin position="268"/>
        <end position="286"/>
    </location>
</feature>
<feature type="transmembrane region" description="Helical" evidence="2">
    <location>
        <begin position="104"/>
        <end position="124"/>
    </location>
</feature>
<feature type="region of interest" description="Disordered" evidence="1">
    <location>
        <begin position="124"/>
        <end position="177"/>
    </location>
</feature>
<feature type="region of interest" description="Disordered" evidence="1">
    <location>
        <begin position="74"/>
        <end position="96"/>
    </location>
</feature>
<protein>
    <submittedName>
        <fullName evidence="3">Putative membrane protein</fullName>
    </submittedName>
</protein>
<keyword evidence="4" id="KW-1185">Reference proteome</keyword>
<evidence type="ECO:0000256" key="1">
    <source>
        <dbReference type="SAM" id="MobiDB-lite"/>
    </source>
</evidence>
<dbReference type="EMBL" id="CP009438">
    <property type="protein sequence ID" value="AIS00143.1"/>
    <property type="molecule type" value="Genomic_DNA"/>
</dbReference>
<accession>A0A089X880</accession>
<feature type="compositionally biased region" description="Low complexity" evidence="1">
    <location>
        <begin position="228"/>
        <end position="244"/>
    </location>
</feature>
<dbReference type="AlphaFoldDB" id="A0A089X880"/>
<dbReference type="RefSeq" id="WP_052413839.1">
    <property type="nucleotide sequence ID" value="NZ_CP009438.1"/>
</dbReference>
<keyword evidence="2" id="KW-1133">Transmembrane helix</keyword>
<dbReference type="eggNOG" id="ENOG5031KF7">
    <property type="taxonomic scope" value="Bacteria"/>
</dbReference>
<proteinExistence type="predicted"/>
<evidence type="ECO:0000313" key="3">
    <source>
        <dbReference type="EMBL" id="AIS00143.1"/>
    </source>
</evidence>
<feature type="region of interest" description="Disordered" evidence="1">
    <location>
        <begin position="1"/>
        <end position="39"/>
    </location>
</feature>
<evidence type="ECO:0000313" key="4">
    <source>
        <dbReference type="Proteomes" id="UP000029482"/>
    </source>
</evidence>
<name>A0A089X880_STRGA</name>
<reference evidence="4" key="1">
    <citation type="journal article" date="2015" name="J. Biotechnol.">
        <title>Complete genome sequence of the actinobacterium Streptomyces glaucescens GLA.O (DSM 40922) consisting of a linear chromosome and one linear plasmid.</title>
        <authorList>
            <person name="Ortseifen V."/>
            <person name="Winkler A."/>
            <person name="Albersmeier A."/>
            <person name="Wendler S."/>
            <person name="Puhler A."/>
            <person name="Kalinowski J."/>
            <person name="Ruckert C."/>
        </authorList>
    </citation>
    <scope>NUCLEOTIDE SEQUENCE [LARGE SCALE GENOMIC DNA]</scope>
    <source>
        <strain evidence="4">DSM 40922 / GLA O</strain>
    </source>
</reference>
<dbReference type="HOGENOM" id="CLU_087943_0_0_11"/>
<feature type="compositionally biased region" description="Pro residues" evidence="1">
    <location>
        <begin position="18"/>
        <end position="34"/>
    </location>
</feature>
<dbReference type="Proteomes" id="UP000029482">
    <property type="component" value="Chromosome"/>
</dbReference>
<keyword evidence="2" id="KW-0472">Membrane</keyword>
<dbReference type="STRING" id="1907.SGLAU_20945"/>
<dbReference type="KEGG" id="sgu:SGLAU_20945"/>
<sequence length="286" mass="29675">MGERLNGDGAPARRPAHPGVPAPDGAVPPPPAPFAPAGGLDEAGVRALLAAAVRAERVDAEGELRAVAAFRAARETGAHRARTRRRDDWRPRGRRRWSARSMRTAFSLFAASLTLGGVAVAGIGSGGSAPQEPAEDRRRTAPSGDTPAPRTDRPAGRTPGTGPARQDHPPTAADTEAHCRAYERVEGRGRAMAAEAWQRLVAAAGGPEQVPGYCARRQTDERANGKQPARPTDAPASPATPADPGGSGHRGKPAAPVTPTARPADPGGRAEEHGPDRDTGKQQGRD</sequence>
<organism evidence="3 4">
    <name type="scientific">Streptomyces glaucescens</name>
    <dbReference type="NCBI Taxonomy" id="1907"/>
    <lineage>
        <taxon>Bacteria</taxon>
        <taxon>Bacillati</taxon>
        <taxon>Actinomycetota</taxon>
        <taxon>Actinomycetes</taxon>
        <taxon>Kitasatosporales</taxon>
        <taxon>Streptomycetaceae</taxon>
        <taxon>Streptomyces</taxon>
    </lineage>
</organism>
<feature type="compositionally biased region" description="Low complexity" evidence="1">
    <location>
        <begin position="253"/>
        <end position="266"/>
    </location>
</feature>
<dbReference type="OrthoDB" id="4326240at2"/>
<keyword evidence="2" id="KW-0812">Transmembrane</keyword>
<feature type="region of interest" description="Disordered" evidence="1">
    <location>
        <begin position="206"/>
        <end position="286"/>
    </location>
</feature>
<gene>
    <name evidence="3" type="ORF">SGLAU_20945</name>
</gene>
<evidence type="ECO:0000256" key="2">
    <source>
        <dbReference type="SAM" id="Phobius"/>
    </source>
</evidence>